<dbReference type="EC" id="3.1.-.-" evidence="6"/>
<evidence type="ECO:0000256" key="6">
    <source>
        <dbReference type="PIRNR" id="PIRNR018267"/>
    </source>
</evidence>
<keyword evidence="2 6" id="KW-0255">Endonuclease</keyword>
<comment type="caution">
    <text evidence="7">The sequence shown here is derived from an EMBL/GenBank/DDBJ whole genome shotgun (WGS) entry which is preliminary data.</text>
</comment>
<comment type="function">
    <text evidence="6">May nick specific sequences that contain T:G mispairs resulting from m5C-deamination.</text>
</comment>
<dbReference type="SUPFAM" id="SSF52980">
    <property type="entry name" value="Restriction endonuclease-like"/>
    <property type="match status" value="1"/>
</dbReference>
<evidence type="ECO:0000256" key="1">
    <source>
        <dbReference type="ARBA" id="ARBA00022722"/>
    </source>
</evidence>
<evidence type="ECO:0000256" key="3">
    <source>
        <dbReference type="ARBA" id="ARBA00022763"/>
    </source>
</evidence>
<evidence type="ECO:0000313" key="8">
    <source>
        <dbReference type="Proteomes" id="UP000823633"/>
    </source>
</evidence>
<dbReference type="AlphaFoldDB" id="A0A9D9EA10"/>
<gene>
    <name evidence="7" type="primary">vsr</name>
    <name evidence="7" type="ORF">IAC42_08570</name>
</gene>
<sequence length="149" mass="17602">MDVMSAADRHRTMAAIRGRDTGPEVFVRHLLWHHGLRYRTSVRRLPGSPDIYLAKYSTAIFINGCFWHGHEGCRYYRVPKSNTDFWVAKITRNRERDGETRRRLEEAGVRQLVIWECTVRAMRKDEEKCDEVLAAILNFLHSDQHYLEL</sequence>
<dbReference type="Gene3D" id="3.40.960.10">
    <property type="entry name" value="VSR Endonuclease"/>
    <property type="match status" value="1"/>
</dbReference>
<reference evidence="7" key="2">
    <citation type="journal article" date="2021" name="PeerJ">
        <title>Extensive microbial diversity within the chicken gut microbiome revealed by metagenomics and culture.</title>
        <authorList>
            <person name="Gilroy R."/>
            <person name="Ravi A."/>
            <person name="Getino M."/>
            <person name="Pursley I."/>
            <person name="Horton D.L."/>
            <person name="Alikhan N.F."/>
            <person name="Baker D."/>
            <person name="Gharbi K."/>
            <person name="Hall N."/>
            <person name="Watson M."/>
            <person name="Adriaenssens E.M."/>
            <person name="Foster-Nyarko E."/>
            <person name="Jarju S."/>
            <person name="Secka A."/>
            <person name="Antonio M."/>
            <person name="Oren A."/>
            <person name="Chaudhuri R.R."/>
            <person name="La Ragione R."/>
            <person name="Hildebrand F."/>
            <person name="Pallen M.J."/>
        </authorList>
    </citation>
    <scope>NUCLEOTIDE SEQUENCE</scope>
    <source>
        <strain evidence="7">11167</strain>
    </source>
</reference>
<dbReference type="EMBL" id="JADIMU010000057">
    <property type="protein sequence ID" value="MBO8443788.1"/>
    <property type="molecule type" value="Genomic_DNA"/>
</dbReference>
<accession>A0A9D9EA10</accession>
<dbReference type="PIRSF" id="PIRSF018267">
    <property type="entry name" value="VSR_endonuc"/>
    <property type="match status" value="1"/>
</dbReference>
<dbReference type="GO" id="GO:0004519">
    <property type="term" value="F:endonuclease activity"/>
    <property type="evidence" value="ECO:0007669"/>
    <property type="project" value="UniProtKB-KW"/>
</dbReference>
<dbReference type="CDD" id="cd00221">
    <property type="entry name" value="Vsr"/>
    <property type="match status" value="1"/>
</dbReference>
<keyword evidence="5 6" id="KW-0234">DNA repair</keyword>
<reference evidence="7" key="1">
    <citation type="submission" date="2020-10" db="EMBL/GenBank/DDBJ databases">
        <authorList>
            <person name="Gilroy R."/>
        </authorList>
    </citation>
    <scope>NUCLEOTIDE SEQUENCE</scope>
    <source>
        <strain evidence="7">11167</strain>
    </source>
</reference>
<keyword evidence="1 6" id="KW-0540">Nuclease</keyword>
<evidence type="ECO:0000313" key="7">
    <source>
        <dbReference type="EMBL" id="MBO8443788.1"/>
    </source>
</evidence>
<dbReference type="NCBIfam" id="TIGR00632">
    <property type="entry name" value="vsr"/>
    <property type="match status" value="1"/>
</dbReference>
<comment type="similarity">
    <text evidence="6">Belongs to the vsr family.</text>
</comment>
<protein>
    <recommendedName>
        <fullName evidence="6">Very short patch repair endonuclease</fullName>
        <ecNumber evidence="6">3.1.-.-</ecNumber>
    </recommendedName>
</protein>
<organism evidence="7 8">
    <name type="scientific">Candidatus Aphodenecus pullistercoris</name>
    <dbReference type="NCBI Taxonomy" id="2840669"/>
    <lineage>
        <taxon>Bacteria</taxon>
        <taxon>Pseudomonadati</taxon>
        <taxon>Spirochaetota</taxon>
        <taxon>Spirochaetia</taxon>
        <taxon>Spirochaetales</taxon>
        <taxon>Candidatus Aphodenecus</taxon>
    </lineage>
</organism>
<name>A0A9D9EA10_9SPIR</name>
<dbReference type="GO" id="GO:0016787">
    <property type="term" value="F:hydrolase activity"/>
    <property type="evidence" value="ECO:0007669"/>
    <property type="project" value="UniProtKB-KW"/>
</dbReference>
<evidence type="ECO:0000256" key="4">
    <source>
        <dbReference type="ARBA" id="ARBA00022801"/>
    </source>
</evidence>
<dbReference type="InterPro" id="IPR004603">
    <property type="entry name" value="DNA_mismatch_endonuc_vsr"/>
</dbReference>
<evidence type="ECO:0000256" key="5">
    <source>
        <dbReference type="ARBA" id="ARBA00023204"/>
    </source>
</evidence>
<keyword evidence="4 6" id="KW-0378">Hydrolase</keyword>
<dbReference type="InterPro" id="IPR011335">
    <property type="entry name" value="Restrct_endonuc-II-like"/>
</dbReference>
<evidence type="ECO:0000256" key="2">
    <source>
        <dbReference type="ARBA" id="ARBA00022759"/>
    </source>
</evidence>
<dbReference type="Pfam" id="PF03852">
    <property type="entry name" value="Vsr"/>
    <property type="match status" value="1"/>
</dbReference>
<dbReference type="Proteomes" id="UP000823633">
    <property type="component" value="Unassembled WGS sequence"/>
</dbReference>
<dbReference type="GO" id="GO:0006298">
    <property type="term" value="P:mismatch repair"/>
    <property type="evidence" value="ECO:0007669"/>
    <property type="project" value="UniProtKB-UniRule"/>
</dbReference>
<proteinExistence type="inferred from homology"/>
<keyword evidence="3 6" id="KW-0227">DNA damage</keyword>